<name>A0A0G1X7D9_9BACT</name>
<keyword evidence="1" id="KW-0804">Transcription</keyword>
<dbReference type="PRINTS" id="PR00046">
    <property type="entry name" value="SIGMA70FCT"/>
</dbReference>
<dbReference type="InterPro" id="IPR000943">
    <property type="entry name" value="RNA_pol_sigma70"/>
</dbReference>
<dbReference type="Pfam" id="PF05066">
    <property type="entry name" value="HARE-HTH"/>
    <property type="match status" value="1"/>
</dbReference>
<dbReference type="GO" id="GO:0003700">
    <property type="term" value="F:DNA-binding transcription factor activity"/>
    <property type="evidence" value="ECO:0007669"/>
    <property type="project" value="InterPro"/>
</dbReference>
<dbReference type="Gene3D" id="1.10.10.1250">
    <property type="entry name" value="RNA polymerase, subunit delta, N-terminal domain"/>
    <property type="match status" value="1"/>
</dbReference>
<dbReference type="AlphaFoldDB" id="A0A0G1X7D9"/>
<evidence type="ECO:0000259" key="2">
    <source>
        <dbReference type="PROSITE" id="PS51913"/>
    </source>
</evidence>
<dbReference type="Proteomes" id="UP000033882">
    <property type="component" value="Unassembled WGS sequence"/>
</dbReference>
<dbReference type="InterPro" id="IPR007630">
    <property type="entry name" value="RNA_pol_sigma70_r4"/>
</dbReference>
<dbReference type="InterPro" id="IPR013324">
    <property type="entry name" value="RNA_pol_sigma_r3/r4-like"/>
</dbReference>
<accession>A0A0G1X7D9</accession>
<dbReference type="EMBL" id="LCPB01000004">
    <property type="protein sequence ID" value="KKU90310.1"/>
    <property type="molecule type" value="Genomic_DNA"/>
</dbReference>
<dbReference type="InterPro" id="IPR007759">
    <property type="entry name" value="Asxl_HARE-HTH"/>
</dbReference>
<feature type="domain" description="HTH HARE-type" evidence="2">
    <location>
        <begin position="216"/>
        <end position="280"/>
    </location>
</feature>
<dbReference type="PROSITE" id="PS51913">
    <property type="entry name" value="HTH_HARE"/>
    <property type="match status" value="1"/>
</dbReference>
<dbReference type="InterPro" id="IPR038087">
    <property type="entry name" value="RNAP_delta_N_dom_sf"/>
</dbReference>
<dbReference type="InterPro" id="IPR050239">
    <property type="entry name" value="Sigma-70_RNA_pol_init_factors"/>
</dbReference>
<proteinExistence type="predicted"/>
<comment type="caution">
    <text evidence="3">The sequence shown here is derived from an EMBL/GenBank/DDBJ whole genome shotgun (WGS) entry which is preliminary data.</text>
</comment>
<dbReference type="CDD" id="cd06171">
    <property type="entry name" value="Sigma70_r4"/>
    <property type="match status" value="1"/>
</dbReference>
<dbReference type="GO" id="GO:0006352">
    <property type="term" value="P:DNA-templated transcription initiation"/>
    <property type="evidence" value="ECO:0007669"/>
    <property type="project" value="InterPro"/>
</dbReference>
<evidence type="ECO:0000313" key="3">
    <source>
        <dbReference type="EMBL" id="KKU90310.1"/>
    </source>
</evidence>
<dbReference type="Gene3D" id="1.10.10.10">
    <property type="entry name" value="Winged helix-like DNA-binding domain superfamily/Winged helix DNA-binding domain"/>
    <property type="match status" value="1"/>
</dbReference>
<evidence type="ECO:0000256" key="1">
    <source>
        <dbReference type="ARBA" id="ARBA00023163"/>
    </source>
</evidence>
<gene>
    <name evidence="3" type="ORF">UY19_C0004G0024</name>
</gene>
<dbReference type="SUPFAM" id="SSF88659">
    <property type="entry name" value="Sigma3 and sigma4 domains of RNA polymerase sigma factors"/>
    <property type="match status" value="1"/>
</dbReference>
<reference evidence="3 4" key="1">
    <citation type="journal article" date="2015" name="Nature">
        <title>rRNA introns, odd ribosomes, and small enigmatic genomes across a large radiation of phyla.</title>
        <authorList>
            <person name="Brown C.T."/>
            <person name="Hug L.A."/>
            <person name="Thomas B.C."/>
            <person name="Sharon I."/>
            <person name="Castelle C.J."/>
            <person name="Singh A."/>
            <person name="Wilkins M.J."/>
            <person name="Williams K.H."/>
            <person name="Banfield J.F."/>
        </authorList>
    </citation>
    <scope>NUCLEOTIDE SEQUENCE [LARGE SCALE GENOMIC DNA]</scope>
</reference>
<evidence type="ECO:0000313" key="4">
    <source>
        <dbReference type="Proteomes" id="UP000033882"/>
    </source>
</evidence>
<dbReference type="Pfam" id="PF04545">
    <property type="entry name" value="Sigma70_r4"/>
    <property type="match status" value="1"/>
</dbReference>
<dbReference type="PANTHER" id="PTHR30603:SF47">
    <property type="entry name" value="RNA POLYMERASE SIGMA FACTOR SIGD, CHLOROPLASTIC"/>
    <property type="match status" value="1"/>
</dbReference>
<organism evidence="3 4">
    <name type="scientific">Candidatus Wolfebacteria bacterium GW2011_GWA2_47_9b</name>
    <dbReference type="NCBI Taxonomy" id="1619005"/>
    <lineage>
        <taxon>Bacteria</taxon>
        <taxon>Candidatus Wolfeibacteriota</taxon>
    </lineage>
</organism>
<dbReference type="PANTHER" id="PTHR30603">
    <property type="entry name" value="RNA POLYMERASE SIGMA FACTOR RPO"/>
    <property type="match status" value="1"/>
</dbReference>
<sequence>MKNVGTIIERVTHSLSARQREIVEERFGLRDNEEKTLQELGERNGITRERVRQIEAEGLRLAREHFAESDGQQLVDLAKNRLVTMGGIRKEKDFVADMQTILKDDSVNQCQLRFLFKIAGEPMHYGEDDEFYSFWCNDKATIKKATTFIEKAVKFFGGKKEELVFKGQFDQYFTQLVATASLDVAIGMNYLGISKKFSNNPYSDFGLSHWEEIAPKTARAKAYLILRKHGKPMHFRDIAHTINNTGFDKKPVYAQTIHNELIKDNRFVLVGRGMYGLTEHGFFPGTAKDVIRQILVDGGPLAQQEVVKMVSAQRFLKENTILLNLQNKKHFKRLDNGTYHVA</sequence>
<dbReference type="InterPro" id="IPR036388">
    <property type="entry name" value="WH-like_DNA-bd_sf"/>
</dbReference>
<protein>
    <submittedName>
        <fullName evidence="3">RNA polymerase sigma factor</fullName>
    </submittedName>
</protein>